<name>A0AAP0P7R5_9MAGN</name>
<proteinExistence type="predicted"/>
<protein>
    <submittedName>
        <fullName evidence="1">Uncharacterized protein</fullName>
    </submittedName>
</protein>
<accession>A0AAP0P7R5</accession>
<evidence type="ECO:0000313" key="2">
    <source>
        <dbReference type="Proteomes" id="UP001417504"/>
    </source>
</evidence>
<keyword evidence="2" id="KW-1185">Reference proteome</keyword>
<gene>
    <name evidence="1" type="ORF">Sjap_011058</name>
</gene>
<reference evidence="1 2" key="1">
    <citation type="submission" date="2024-01" db="EMBL/GenBank/DDBJ databases">
        <title>Genome assemblies of Stephania.</title>
        <authorList>
            <person name="Yang L."/>
        </authorList>
    </citation>
    <scope>NUCLEOTIDE SEQUENCE [LARGE SCALE GENOMIC DNA]</scope>
    <source>
        <strain evidence="1">QJT</strain>
        <tissue evidence="1">Leaf</tissue>
    </source>
</reference>
<dbReference type="EMBL" id="JBBNAE010000004">
    <property type="protein sequence ID" value="KAK9130571.1"/>
    <property type="molecule type" value="Genomic_DNA"/>
</dbReference>
<dbReference type="Proteomes" id="UP001417504">
    <property type="component" value="Unassembled WGS sequence"/>
</dbReference>
<sequence>MCHDVQGNTMPWITFYEMPWSIALHDVGHGVLSSGIRSRVKEMGYYLKIYCEDIGAALLLAFIGCRPVD</sequence>
<organism evidence="1 2">
    <name type="scientific">Stephania japonica</name>
    <dbReference type="NCBI Taxonomy" id="461633"/>
    <lineage>
        <taxon>Eukaryota</taxon>
        <taxon>Viridiplantae</taxon>
        <taxon>Streptophyta</taxon>
        <taxon>Embryophyta</taxon>
        <taxon>Tracheophyta</taxon>
        <taxon>Spermatophyta</taxon>
        <taxon>Magnoliopsida</taxon>
        <taxon>Ranunculales</taxon>
        <taxon>Menispermaceae</taxon>
        <taxon>Menispermoideae</taxon>
        <taxon>Cissampelideae</taxon>
        <taxon>Stephania</taxon>
    </lineage>
</organism>
<evidence type="ECO:0000313" key="1">
    <source>
        <dbReference type="EMBL" id="KAK9130571.1"/>
    </source>
</evidence>
<dbReference type="AlphaFoldDB" id="A0AAP0P7R5"/>
<comment type="caution">
    <text evidence="1">The sequence shown here is derived from an EMBL/GenBank/DDBJ whole genome shotgun (WGS) entry which is preliminary data.</text>
</comment>